<protein>
    <recommendedName>
        <fullName evidence="2">TonB-dependent receptor SusC</fullName>
    </recommendedName>
</protein>
<organism evidence="1">
    <name type="scientific">bioreactor metagenome</name>
    <dbReference type="NCBI Taxonomy" id="1076179"/>
    <lineage>
        <taxon>unclassified sequences</taxon>
        <taxon>metagenomes</taxon>
        <taxon>ecological metagenomes</taxon>
    </lineage>
</organism>
<evidence type="ECO:0000313" key="1">
    <source>
        <dbReference type="EMBL" id="MPN48902.1"/>
    </source>
</evidence>
<dbReference type="AlphaFoldDB" id="A0A645IDI8"/>
<dbReference type="EMBL" id="VSSQ01111636">
    <property type="protein sequence ID" value="MPN48902.1"/>
    <property type="molecule type" value="Genomic_DNA"/>
</dbReference>
<gene>
    <name evidence="1" type="ORF">SDC9_196514</name>
</gene>
<name>A0A645IDI8_9ZZZZ</name>
<reference evidence="1" key="1">
    <citation type="submission" date="2019-08" db="EMBL/GenBank/DDBJ databases">
        <authorList>
            <person name="Kucharzyk K."/>
            <person name="Murdoch R.W."/>
            <person name="Higgins S."/>
            <person name="Loffler F."/>
        </authorList>
    </citation>
    <scope>NUCLEOTIDE SEQUENCE</scope>
</reference>
<evidence type="ECO:0008006" key="2">
    <source>
        <dbReference type="Google" id="ProtNLM"/>
    </source>
</evidence>
<accession>A0A645IDI8</accession>
<proteinExistence type="predicted"/>
<comment type="caution">
    <text evidence="1">The sequence shown here is derived from an EMBL/GenBank/DDBJ whole genome shotgun (WGS) entry which is preliminary data.</text>
</comment>
<sequence length="159" mass="17880">MYSASYSKMLTNGMIAETLFGRDDYYSRKVIWGESDSELSGGAYWDAVYSDGTSAKRFMSPQNFAYTRPNYAEFTMFDASYVKLRELAMGYTVPKSVVNKLKIQRLRLALVGRNLWTIHKNTPQGFDPEASQTSGNGQGIENGSLPPFAVYGFDIKLTF</sequence>